<dbReference type="AlphaFoldDB" id="A0A6L2JRR9"/>
<dbReference type="PANTHER" id="PTHR24559:SF444">
    <property type="entry name" value="REVERSE TRANSCRIPTASE DOMAIN-CONTAINING PROTEIN"/>
    <property type="match status" value="1"/>
</dbReference>
<feature type="region of interest" description="Disordered" evidence="1">
    <location>
        <begin position="246"/>
        <end position="285"/>
    </location>
</feature>
<evidence type="ECO:0000256" key="1">
    <source>
        <dbReference type="SAM" id="MobiDB-lite"/>
    </source>
</evidence>
<dbReference type="SUPFAM" id="SSF56672">
    <property type="entry name" value="DNA/RNA polymerases"/>
    <property type="match status" value="1"/>
</dbReference>
<evidence type="ECO:0000313" key="3">
    <source>
        <dbReference type="EMBL" id="GEU39352.1"/>
    </source>
</evidence>
<protein>
    <submittedName>
        <fullName evidence="3">Reverse transcriptase domain-containing protein</fullName>
    </submittedName>
</protein>
<dbReference type="InterPro" id="IPR053134">
    <property type="entry name" value="RNA-dir_DNA_polymerase"/>
</dbReference>
<comment type="caution">
    <text evidence="3">The sequence shown here is derived from an EMBL/GenBank/DDBJ whole genome shotgun (WGS) entry which is preliminary data.</text>
</comment>
<dbReference type="EMBL" id="BKCJ010001162">
    <property type="protein sequence ID" value="GEU39352.1"/>
    <property type="molecule type" value="Genomic_DNA"/>
</dbReference>
<sequence>MKESADDVRSLAVLFSIANWDRSPIGHQWYRSAPLYEGDLSATKCLKNMVREAYGLPGCALLRKKFKEHLFTYCIENGILLDSSDPSNYNTNVANALRELFVGNQDPGKNFLQSPPQINHHCCYECGDPLEYIYCHQCTCELCGRGAHYGYNCPLKVPVVPTLEPFNNQTVNELPQTLPSFDPTCYSEDGNSYTYDSTSNFVHDSPNVFSPSLQPMIYSYEFWGNDAYYGQDCSLQATRRTKDIQMRLPQGNESPPGKPISESNRRVRPHGKPHNTPSRGHQAEEGISREGLDLDVPATFPKVLNQGTTIQSHKGRDIQKGKRCSKDWRRVCSTGLETKKRVCPYTQMIQGVDHTIVAVEILKAATRVLAQEKQSLLLKNVITKEHPHEGRKRCQKAKVVEEDIGNQSQRDKSRVLIMTCPNHGKLPPAEKCIKDPVEIHNIKQRDGESTKEFVRRGEDGTEGSMIIEAEIGGHFVHRMYVDGGSSSEFLYEHYFNIFRPEFKSQMILATTPLVGFSGEIIWPLGKISLLVKIGDDEHSTSAWMNFMVVRQNGHITKQQDYSIRMQNGFRTRRTKQNRQALERNKVIYKEVEKLVDVGIMKEVHYHSWLSNPVMVKKHDGSWRMCMDFKDLNKACLKDGYPLPEIEWKVESLCGYPFKCILDAYKGYHQIKMAKEDEEKTAFITCGSGPQFSISKVFEERAKSK</sequence>
<dbReference type="CDD" id="cd01647">
    <property type="entry name" value="RT_LTR"/>
    <property type="match status" value="1"/>
</dbReference>
<organism evidence="3">
    <name type="scientific">Tanacetum cinerariifolium</name>
    <name type="common">Dalmatian daisy</name>
    <name type="synonym">Chrysanthemum cinerariifolium</name>
    <dbReference type="NCBI Taxonomy" id="118510"/>
    <lineage>
        <taxon>Eukaryota</taxon>
        <taxon>Viridiplantae</taxon>
        <taxon>Streptophyta</taxon>
        <taxon>Embryophyta</taxon>
        <taxon>Tracheophyta</taxon>
        <taxon>Spermatophyta</taxon>
        <taxon>Magnoliopsida</taxon>
        <taxon>eudicotyledons</taxon>
        <taxon>Gunneridae</taxon>
        <taxon>Pentapetalae</taxon>
        <taxon>asterids</taxon>
        <taxon>campanulids</taxon>
        <taxon>Asterales</taxon>
        <taxon>Asteraceae</taxon>
        <taxon>Asteroideae</taxon>
        <taxon>Anthemideae</taxon>
        <taxon>Anthemidinae</taxon>
        <taxon>Tanacetum</taxon>
    </lineage>
</organism>
<dbReference type="Gene3D" id="3.30.70.270">
    <property type="match status" value="1"/>
</dbReference>
<keyword evidence="3" id="KW-0695">RNA-directed DNA polymerase</keyword>
<dbReference type="Pfam" id="PF00078">
    <property type="entry name" value="RVT_1"/>
    <property type="match status" value="1"/>
</dbReference>
<reference evidence="3" key="1">
    <citation type="journal article" date="2019" name="Sci. Rep.">
        <title>Draft genome of Tanacetum cinerariifolium, the natural source of mosquito coil.</title>
        <authorList>
            <person name="Yamashiro T."/>
            <person name="Shiraishi A."/>
            <person name="Satake H."/>
            <person name="Nakayama K."/>
        </authorList>
    </citation>
    <scope>NUCLEOTIDE SEQUENCE</scope>
</reference>
<feature type="domain" description="Reverse transcriptase" evidence="2">
    <location>
        <begin position="615"/>
        <end position="685"/>
    </location>
</feature>
<dbReference type="InterPro" id="IPR000477">
    <property type="entry name" value="RT_dom"/>
</dbReference>
<keyword evidence="3" id="KW-0808">Transferase</keyword>
<dbReference type="PANTHER" id="PTHR24559">
    <property type="entry name" value="TRANSPOSON TY3-I GAG-POL POLYPROTEIN"/>
    <property type="match status" value="1"/>
</dbReference>
<name>A0A6L2JRR9_TANCI</name>
<keyword evidence="3" id="KW-0548">Nucleotidyltransferase</keyword>
<dbReference type="InterPro" id="IPR043128">
    <property type="entry name" value="Rev_trsase/Diguanyl_cyclase"/>
</dbReference>
<proteinExistence type="predicted"/>
<dbReference type="Gene3D" id="3.10.10.10">
    <property type="entry name" value="HIV Type 1 Reverse Transcriptase, subunit A, domain 1"/>
    <property type="match status" value="1"/>
</dbReference>
<dbReference type="InterPro" id="IPR043502">
    <property type="entry name" value="DNA/RNA_pol_sf"/>
</dbReference>
<evidence type="ECO:0000259" key="2">
    <source>
        <dbReference type="Pfam" id="PF00078"/>
    </source>
</evidence>
<dbReference type="GO" id="GO:0003964">
    <property type="term" value="F:RNA-directed DNA polymerase activity"/>
    <property type="evidence" value="ECO:0007669"/>
    <property type="project" value="UniProtKB-KW"/>
</dbReference>
<gene>
    <name evidence="3" type="ORF">Tci_011330</name>
</gene>
<accession>A0A6L2JRR9</accession>